<evidence type="ECO:0000256" key="3">
    <source>
        <dbReference type="PROSITE-ProRule" id="PRU00023"/>
    </source>
</evidence>
<dbReference type="PANTHER" id="PTHR24171">
    <property type="entry name" value="ANKYRIN REPEAT DOMAIN-CONTAINING PROTEIN 39-RELATED"/>
    <property type="match status" value="1"/>
</dbReference>
<keyword evidence="1" id="KW-0677">Repeat</keyword>
<dbReference type="OrthoDB" id="4772757at2759"/>
<dbReference type="InterPro" id="IPR036770">
    <property type="entry name" value="Ankyrin_rpt-contain_sf"/>
</dbReference>
<dbReference type="Gene3D" id="1.25.40.20">
    <property type="entry name" value="Ankyrin repeat-containing domain"/>
    <property type="match status" value="1"/>
</dbReference>
<dbReference type="Pfam" id="PF12796">
    <property type="entry name" value="Ank_2"/>
    <property type="match status" value="1"/>
</dbReference>
<evidence type="ECO:0000313" key="5">
    <source>
        <dbReference type="Proteomes" id="UP000800035"/>
    </source>
</evidence>
<reference evidence="4" key="1">
    <citation type="journal article" date="2020" name="Stud. Mycol.">
        <title>101 Dothideomycetes genomes: a test case for predicting lifestyles and emergence of pathogens.</title>
        <authorList>
            <person name="Haridas S."/>
            <person name="Albert R."/>
            <person name="Binder M."/>
            <person name="Bloem J."/>
            <person name="Labutti K."/>
            <person name="Salamov A."/>
            <person name="Andreopoulos B."/>
            <person name="Baker S."/>
            <person name="Barry K."/>
            <person name="Bills G."/>
            <person name="Bluhm B."/>
            <person name="Cannon C."/>
            <person name="Castanera R."/>
            <person name="Culley D."/>
            <person name="Daum C."/>
            <person name="Ezra D."/>
            <person name="Gonzalez J."/>
            <person name="Henrissat B."/>
            <person name="Kuo A."/>
            <person name="Liang C."/>
            <person name="Lipzen A."/>
            <person name="Lutzoni F."/>
            <person name="Magnuson J."/>
            <person name="Mondo S."/>
            <person name="Nolan M."/>
            <person name="Ohm R."/>
            <person name="Pangilinan J."/>
            <person name="Park H.-J."/>
            <person name="Ramirez L."/>
            <person name="Alfaro M."/>
            <person name="Sun H."/>
            <person name="Tritt A."/>
            <person name="Yoshinaga Y."/>
            <person name="Zwiers L.-H."/>
            <person name="Turgeon B."/>
            <person name="Goodwin S."/>
            <person name="Spatafora J."/>
            <person name="Crous P."/>
            <person name="Grigoriev I."/>
        </authorList>
    </citation>
    <scope>NUCLEOTIDE SEQUENCE</scope>
    <source>
        <strain evidence="4">CBS 675.92</strain>
    </source>
</reference>
<dbReference type="AlphaFoldDB" id="A0A6A5U910"/>
<dbReference type="PROSITE" id="PS50088">
    <property type="entry name" value="ANK_REPEAT"/>
    <property type="match status" value="2"/>
</dbReference>
<dbReference type="GO" id="GO:0004842">
    <property type="term" value="F:ubiquitin-protein transferase activity"/>
    <property type="evidence" value="ECO:0007669"/>
    <property type="project" value="TreeGrafter"/>
</dbReference>
<evidence type="ECO:0000256" key="1">
    <source>
        <dbReference type="ARBA" id="ARBA00022737"/>
    </source>
</evidence>
<feature type="repeat" description="ANK" evidence="3">
    <location>
        <begin position="52"/>
        <end position="84"/>
    </location>
</feature>
<dbReference type="PROSITE" id="PS50297">
    <property type="entry name" value="ANK_REP_REGION"/>
    <property type="match status" value="1"/>
</dbReference>
<name>A0A6A5U910_9PLEO</name>
<protein>
    <submittedName>
        <fullName evidence="4">Uncharacterized protein</fullName>
    </submittedName>
</protein>
<dbReference type="EMBL" id="ML976980">
    <property type="protein sequence ID" value="KAF1961653.1"/>
    <property type="molecule type" value="Genomic_DNA"/>
</dbReference>
<gene>
    <name evidence="4" type="ORF">CC80DRAFT_543018</name>
</gene>
<dbReference type="GO" id="GO:0085020">
    <property type="term" value="P:protein K6-linked ubiquitination"/>
    <property type="evidence" value="ECO:0007669"/>
    <property type="project" value="TreeGrafter"/>
</dbReference>
<organism evidence="4 5">
    <name type="scientific">Byssothecium circinans</name>
    <dbReference type="NCBI Taxonomy" id="147558"/>
    <lineage>
        <taxon>Eukaryota</taxon>
        <taxon>Fungi</taxon>
        <taxon>Dikarya</taxon>
        <taxon>Ascomycota</taxon>
        <taxon>Pezizomycotina</taxon>
        <taxon>Dothideomycetes</taxon>
        <taxon>Pleosporomycetidae</taxon>
        <taxon>Pleosporales</taxon>
        <taxon>Massarineae</taxon>
        <taxon>Massarinaceae</taxon>
        <taxon>Byssothecium</taxon>
    </lineage>
</organism>
<feature type="repeat" description="ANK" evidence="3">
    <location>
        <begin position="81"/>
        <end position="113"/>
    </location>
</feature>
<keyword evidence="5" id="KW-1185">Reference proteome</keyword>
<accession>A0A6A5U910</accession>
<dbReference type="SMART" id="SM00248">
    <property type="entry name" value="ANK"/>
    <property type="match status" value="3"/>
</dbReference>
<evidence type="ECO:0000313" key="4">
    <source>
        <dbReference type="EMBL" id="KAF1961653.1"/>
    </source>
</evidence>
<proteinExistence type="predicted"/>
<evidence type="ECO:0000256" key="2">
    <source>
        <dbReference type="ARBA" id="ARBA00023043"/>
    </source>
</evidence>
<dbReference type="PANTHER" id="PTHR24171:SF8">
    <property type="entry name" value="BRCA1-ASSOCIATED RING DOMAIN PROTEIN 1"/>
    <property type="match status" value="1"/>
</dbReference>
<dbReference type="InterPro" id="IPR002110">
    <property type="entry name" value="Ankyrin_rpt"/>
</dbReference>
<keyword evidence="2 3" id="KW-0040">ANK repeat</keyword>
<dbReference type="Proteomes" id="UP000800035">
    <property type="component" value="Unassembled WGS sequence"/>
</dbReference>
<sequence>MELFTGYQAYQSSLNQAHDLSLLAPTIQADALKKRAIQANASAWIGLIVDNYGGSELKAAALHGHASIIEILLESGADVHTAKDCLYAAARKGFVDIVQMLLDSGMDPNKGDTAPLVGAVESEHIAMFRLLVQRGAIVARVLPEATRRAEAAGLESMLALLREYETPGSMEQLY</sequence>
<dbReference type="SUPFAM" id="SSF48403">
    <property type="entry name" value="Ankyrin repeat"/>
    <property type="match status" value="1"/>
</dbReference>